<dbReference type="EMBL" id="JAHRIP010009567">
    <property type="protein sequence ID" value="MEQ2282736.1"/>
    <property type="molecule type" value="Genomic_DNA"/>
</dbReference>
<comment type="caution">
    <text evidence="2">The sequence shown here is derived from an EMBL/GenBank/DDBJ whole genome shotgun (WGS) entry which is preliminary data.</text>
</comment>
<sequence>MEEINREGLDAVSQKKTREAEDEQVQRKIRPCEAQAGRSRKTQLIQREAITTRGATSAFLLRYPHFSSENC</sequence>
<protein>
    <submittedName>
        <fullName evidence="2">Uncharacterized protein</fullName>
    </submittedName>
</protein>
<dbReference type="Proteomes" id="UP001469553">
    <property type="component" value="Unassembled WGS sequence"/>
</dbReference>
<feature type="region of interest" description="Disordered" evidence="1">
    <location>
        <begin position="1"/>
        <end position="26"/>
    </location>
</feature>
<accession>A0ABV0XMT5</accession>
<evidence type="ECO:0000313" key="2">
    <source>
        <dbReference type="EMBL" id="MEQ2282736.1"/>
    </source>
</evidence>
<organism evidence="2 3">
    <name type="scientific">Ameca splendens</name>
    <dbReference type="NCBI Taxonomy" id="208324"/>
    <lineage>
        <taxon>Eukaryota</taxon>
        <taxon>Metazoa</taxon>
        <taxon>Chordata</taxon>
        <taxon>Craniata</taxon>
        <taxon>Vertebrata</taxon>
        <taxon>Euteleostomi</taxon>
        <taxon>Actinopterygii</taxon>
        <taxon>Neopterygii</taxon>
        <taxon>Teleostei</taxon>
        <taxon>Neoteleostei</taxon>
        <taxon>Acanthomorphata</taxon>
        <taxon>Ovalentaria</taxon>
        <taxon>Atherinomorphae</taxon>
        <taxon>Cyprinodontiformes</taxon>
        <taxon>Goodeidae</taxon>
        <taxon>Ameca</taxon>
    </lineage>
</organism>
<reference evidence="2 3" key="1">
    <citation type="submission" date="2021-06" db="EMBL/GenBank/DDBJ databases">
        <authorList>
            <person name="Palmer J.M."/>
        </authorList>
    </citation>
    <scope>NUCLEOTIDE SEQUENCE [LARGE SCALE GENOMIC DNA]</scope>
    <source>
        <strain evidence="2 3">AS_MEX2019</strain>
        <tissue evidence="2">Muscle</tissue>
    </source>
</reference>
<gene>
    <name evidence="2" type="ORF">AMECASPLE_003935</name>
</gene>
<name>A0ABV0XMT5_9TELE</name>
<evidence type="ECO:0000313" key="3">
    <source>
        <dbReference type="Proteomes" id="UP001469553"/>
    </source>
</evidence>
<evidence type="ECO:0000256" key="1">
    <source>
        <dbReference type="SAM" id="MobiDB-lite"/>
    </source>
</evidence>
<keyword evidence="3" id="KW-1185">Reference proteome</keyword>
<proteinExistence type="predicted"/>